<keyword evidence="5 17" id="KW-0813">Transport</keyword>
<keyword evidence="14 17" id="KW-0496">Mitochondrion</keyword>
<name>D8WHD2_9HYME</name>
<keyword evidence="12 17" id="KW-0520">NAD</keyword>
<keyword evidence="9" id="KW-1278">Translocase</keyword>
<keyword evidence="7 17" id="KW-0812">Transmembrane</keyword>
<dbReference type="InterPro" id="IPR003945">
    <property type="entry name" value="NU5C-like"/>
</dbReference>
<dbReference type="GO" id="GO:0008137">
    <property type="term" value="F:NADH dehydrogenase (ubiquinone) activity"/>
    <property type="evidence" value="ECO:0007669"/>
    <property type="project" value="UniProtKB-EC"/>
</dbReference>
<evidence type="ECO:0000259" key="18">
    <source>
        <dbReference type="Pfam" id="PF00361"/>
    </source>
</evidence>
<evidence type="ECO:0000256" key="13">
    <source>
        <dbReference type="ARBA" id="ARBA00023075"/>
    </source>
</evidence>
<gene>
    <name evidence="21" type="primary">ND5</name>
</gene>
<evidence type="ECO:0000256" key="9">
    <source>
        <dbReference type="ARBA" id="ARBA00022967"/>
    </source>
</evidence>
<evidence type="ECO:0000256" key="12">
    <source>
        <dbReference type="ARBA" id="ARBA00023027"/>
    </source>
</evidence>
<dbReference type="InterPro" id="IPR001750">
    <property type="entry name" value="ND/Mrp_TM"/>
</dbReference>
<keyword evidence="11 17" id="KW-1133">Transmembrane helix</keyword>
<feature type="transmembrane region" description="Helical" evidence="17">
    <location>
        <begin position="233"/>
        <end position="250"/>
    </location>
</feature>
<dbReference type="AlphaFoldDB" id="D8WHD2"/>
<evidence type="ECO:0000256" key="1">
    <source>
        <dbReference type="ARBA" id="ARBA00003257"/>
    </source>
</evidence>
<dbReference type="Pfam" id="PF00361">
    <property type="entry name" value="Proton_antipo_M"/>
    <property type="match status" value="1"/>
</dbReference>
<evidence type="ECO:0000256" key="11">
    <source>
        <dbReference type="ARBA" id="ARBA00022989"/>
    </source>
</evidence>
<feature type="domain" description="NADH:quinone oxidoreductase/Mrp antiporter transmembrane" evidence="18">
    <location>
        <begin position="103"/>
        <end position="376"/>
    </location>
</feature>
<feature type="transmembrane region" description="Helical" evidence="17">
    <location>
        <begin position="372"/>
        <end position="394"/>
    </location>
</feature>
<feature type="transmembrane region" description="Helical" evidence="17">
    <location>
        <begin position="175"/>
        <end position="196"/>
    </location>
</feature>
<evidence type="ECO:0000256" key="3">
    <source>
        <dbReference type="ARBA" id="ARBA00012944"/>
    </source>
</evidence>
<geneLocation type="mitochondrion" evidence="21"/>
<feature type="transmembrane region" description="Helical" evidence="17">
    <location>
        <begin position="47"/>
        <end position="74"/>
    </location>
</feature>
<feature type="transmembrane region" description="Helical" evidence="17">
    <location>
        <begin position="447"/>
        <end position="466"/>
    </location>
</feature>
<dbReference type="PANTHER" id="PTHR42829:SF2">
    <property type="entry name" value="NADH-UBIQUINONE OXIDOREDUCTASE CHAIN 5"/>
    <property type="match status" value="1"/>
</dbReference>
<feature type="domain" description="NADH dehydrogenase subunit 5 C-terminal" evidence="20">
    <location>
        <begin position="383"/>
        <end position="553"/>
    </location>
</feature>
<evidence type="ECO:0000256" key="8">
    <source>
        <dbReference type="ARBA" id="ARBA00022792"/>
    </source>
</evidence>
<feature type="transmembrane region" description="Helical" evidence="17">
    <location>
        <begin position="414"/>
        <end position="435"/>
    </location>
</feature>
<comment type="similarity">
    <text evidence="17">Belongs to the complex I subunit 5 family.</text>
</comment>
<evidence type="ECO:0000256" key="10">
    <source>
        <dbReference type="ARBA" id="ARBA00022982"/>
    </source>
</evidence>
<feature type="transmembrane region" description="Helical" evidence="17">
    <location>
        <begin position="332"/>
        <end position="351"/>
    </location>
</feature>
<feature type="transmembrane region" description="Helical" evidence="17">
    <location>
        <begin position="133"/>
        <end position="154"/>
    </location>
</feature>
<evidence type="ECO:0000256" key="4">
    <source>
        <dbReference type="ARBA" id="ARBA00021096"/>
    </source>
</evidence>
<dbReference type="PRINTS" id="PR01434">
    <property type="entry name" value="NADHDHGNASE5"/>
</dbReference>
<evidence type="ECO:0000259" key="20">
    <source>
        <dbReference type="Pfam" id="PF06455"/>
    </source>
</evidence>
<comment type="subcellular location">
    <subcellularLocation>
        <location evidence="2">Mitochondrion inner membrane</location>
        <topology evidence="2">Multi-pass membrane protein</topology>
    </subcellularLocation>
</comment>
<evidence type="ECO:0000259" key="19">
    <source>
        <dbReference type="Pfam" id="PF00662"/>
    </source>
</evidence>
<evidence type="ECO:0000256" key="7">
    <source>
        <dbReference type="ARBA" id="ARBA00022692"/>
    </source>
</evidence>
<accession>D8WHD2</accession>
<evidence type="ECO:0000256" key="14">
    <source>
        <dbReference type="ARBA" id="ARBA00023128"/>
    </source>
</evidence>
<sequence>MMYFLISFYMLIFSIITNFLMMMFIKFNLKLLINFNFKNMLSMKIEFIMFFDWMNFMFMSTILLISSMVFLYSMNYMKLDKNLNRFMKLILIFIMSMIFMIISPNFISIMLGWDGLGLSSYLLVKFYQNFKSLNSSLITLLMNRIGDIMILMMISLMMYKNSWNFMFINNINQKIMMLILITSMTKSAQIPFSTWLPLAMAAPTPVSSLVHSSTLVTAGVYLLIRFNYLMNEYFMKILMMISLTTMLMSSMNAMLEFDLKKIIALSTLSQLALMMFSISLNLTNLTFFHLITHAMFKSLLFLCSGIMIHNYFNNQDIRFINQLNLNMPSIMIIFNVASFTLSGMPFMSGFYSKDLILEMFMMNLNNKFIYMMFFLSMSLTLMYSIRLIYYISIYNLNLNMNSYFNLNSLMNNSIIVLFMLTMFYGSMFNWMIFNSKNMIFLNMNMKIMIYYFILIFNLMYLYLFINKFIKKSIMKLFMLKFLNQMWFINLIYKKKYNIMMMNNKYIKIMENSWLEYFNIKKMLNFKLLMNMKMIKIKINLMSLFMFTIYLIILNLF</sequence>
<evidence type="ECO:0000256" key="6">
    <source>
        <dbReference type="ARBA" id="ARBA00022660"/>
    </source>
</evidence>
<dbReference type="PANTHER" id="PTHR42829">
    <property type="entry name" value="NADH-UBIQUINONE OXIDOREDUCTASE CHAIN 5"/>
    <property type="match status" value="1"/>
</dbReference>
<keyword evidence="10" id="KW-0249">Electron transport</keyword>
<dbReference type="Pfam" id="PF00662">
    <property type="entry name" value="Proton_antipo_N"/>
    <property type="match status" value="1"/>
</dbReference>
<evidence type="ECO:0000256" key="15">
    <source>
        <dbReference type="ARBA" id="ARBA00023136"/>
    </source>
</evidence>
<feature type="transmembrane region" description="Helical" evidence="17">
    <location>
        <begin position="86"/>
        <end position="113"/>
    </location>
</feature>
<comment type="catalytic activity">
    <reaction evidence="16 17">
        <text>a ubiquinone + NADH + 5 H(+)(in) = a ubiquinol + NAD(+) + 4 H(+)(out)</text>
        <dbReference type="Rhea" id="RHEA:29091"/>
        <dbReference type="Rhea" id="RHEA-COMP:9565"/>
        <dbReference type="Rhea" id="RHEA-COMP:9566"/>
        <dbReference type="ChEBI" id="CHEBI:15378"/>
        <dbReference type="ChEBI" id="CHEBI:16389"/>
        <dbReference type="ChEBI" id="CHEBI:17976"/>
        <dbReference type="ChEBI" id="CHEBI:57540"/>
        <dbReference type="ChEBI" id="CHEBI:57945"/>
        <dbReference type="EC" id="7.1.1.2"/>
    </reaction>
</comment>
<feature type="transmembrane region" description="Helical" evidence="17">
    <location>
        <begin position="294"/>
        <end position="312"/>
    </location>
</feature>
<feature type="transmembrane region" description="Helical" evidence="17">
    <location>
        <begin position="208"/>
        <end position="226"/>
    </location>
</feature>
<proteinExistence type="inferred from homology"/>
<feature type="transmembrane region" description="Helical" evidence="17">
    <location>
        <begin position="536"/>
        <end position="555"/>
    </location>
</feature>
<keyword evidence="15 17" id="KW-0472">Membrane</keyword>
<evidence type="ECO:0000256" key="16">
    <source>
        <dbReference type="ARBA" id="ARBA00049551"/>
    </source>
</evidence>
<dbReference type="InterPro" id="IPR001516">
    <property type="entry name" value="Proton_antipo_N"/>
</dbReference>
<dbReference type="GO" id="GO:0042773">
    <property type="term" value="P:ATP synthesis coupled electron transport"/>
    <property type="evidence" value="ECO:0007669"/>
    <property type="project" value="InterPro"/>
</dbReference>
<keyword evidence="13 17" id="KW-0830">Ubiquinone</keyword>
<keyword evidence="6" id="KW-0679">Respiratory chain</keyword>
<dbReference type="Pfam" id="PF06455">
    <property type="entry name" value="NADH5_C"/>
    <property type="match status" value="1"/>
</dbReference>
<protein>
    <recommendedName>
        <fullName evidence="4 17">NADH-ubiquinone oxidoreductase chain 5</fullName>
        <ecNumber evidence="3 17">7.1.1.2</ecNumber>
    </recommendedName>
</protein>
<dbReference type="EMBL" id="GU097656">
    <property type="protein sequence ID" value="ACY09455.1"/>
    <property type="molecule type" value="Genomic_DNA"/>
</dbReference>
<dbReference type="InterPro" id="IPR010934">
    <property type="entry name" value="NADH_DH_su5_C"/>
</dbReference>
<comment type="function">
    <text evidence="1">Core subunit of the mitochondrial membrane respiratory chain NADH dehydrogenase (Complex I) that is believed to belong to the minimal assembly required for catalysis. Complex I functions in the transfer of electrons from NADH to the respiratory chain. The immediate electron acceptor for the enzyme is believed to be ubiquinone.</text>
</comment>
<keyword evidence="8" id="KW-0999">Mitochondrion inner membrane</keyword>
<dbReference type="GO" id="GO:0003954">
    <property type="term" value="F:NADH dehydrogenase activity"/>
    <property type="evidence" value="ECO:0007669"/>
    <property type="project" value="TreeGrafter"/>
</dbReference>
<reference evidence="21" key="1">
    <citation type="journal article" date="2010" name="BMC Genomics">
        <title>Comparative mitogenomics of Braconidae (Insecta: Hymenoptera) and the phylogenetic utility of mitochondrial genomes with special reference to Holometabolous insects.</title>
        <authorList>
            <person name="Wei S.J."/>
            <person name="Shi M."/>
            <person name="Sharkey M.J."/>
            <person name="van Achterberg C."/>
            <person name="Chen X.X."/>
        </authorList>
    </citation>
    <scope>NUCLEOTIDE SEQUENCE</scope>
</reference>
<feature type="domain" description="NADH-Ubiquinone oxidoreductase (complex I) chain 5 N-terminal" evidence="19">
    <location>
        <begin position="42"/>
        <end position="87"/>
    </location>
</feature>
<evidence type="ECO:0000313" key="21">
    <source>
        <dbReference type="EMBL" id="ACY09455.1"/>
    </source>
</evidence>
<dbReference type="EC" id="7.1.1.2" evidence="3 17"/>
<organism evidence="21">
    <name type="scientific">Macrocentrus camphoraphilus</name>
    <dbReference type="NCBI Taxonomy" id="684659"/>
    <lineage>
        <taxon>Eukaryota</taxon>
        <taxon>Metazoa</taxon>
        <taxon>Ecdysozoa</taxon>
        <taxon>Arthropoda</taxon>
        <taxon>Hexapoda</taxon>
        <taxon>Insecta</taxon>
        <taxon>Pterygota</taxon>
        <taxon>Neoptera</taxon>
        <taxon>Endopterygota</taxon>
        <taxon>Hymenoptera</taxon>
        <taxon>Apocrita</taxon>
        <taxon>Ichneumonoidea</taxon>
        <taxon>Braconidae</taxon>
        <taxon>Macrocentrinae</taxon>
        <taxon>Macrocentrus</taxon>
    </lineage>
</organism>
<evidence type="ECO:0000256" key="17">
    <source>
        <dbReference type="RuleBase" id="RU003404"/>
    </source>
</evidence>
<evidence type="ECO:0000256" key="5">
    <source>
        <dbReference type="ARBA" id="ARBA00022448"/>
    </source>
</evidence>
<dbReference type="GO" id="GO:0005743">
    <property type="term" value="C:mitochondrial inner membrane"/>
    <property type="evidence" value="ECO:0007669"/>
    <property type="project" value="UniProtKB-SubCell"/>
</dbReference>
<evidence type="ECO:0000256" key="2">
    <source>
        <dbReference type="ARBA" id="ARBA00004448"/>
    </source>
</evidence>
<dbReference type="GO" id="GO:0015990">
    <property type="term" value="P:electron transport coupled proton transport"/>
    <property type="evidence" value="ECO:0007669"/>
    <property type="project" value="TreeGrafter"/>
</dbReference>
<feature type="transmembrane region" description="Helical" evidence="17">
    <location>
        <begin position="7"/>
        <end position="27"/>
    </location>
</feature>
<comment type="function">
    <text evidence="17">Core subunit of the mitochondrial membrane respiratory chain NADH dehydrogenase (Complex I) which catalyzes electron transfer from NADH through the respiratory chain, using ubiquinone as an electron acceptor. Essential for the catalytic activity and assembly of complex I.</text>
</comment>